<keyword evidence="6" id="KW-0862">Zinc</keyword>
<dbReference type="Pfam" id="PF05572">
    <property type="entry name" value="Peptidase_M43"/>
    <property type="match status" value="1"/>
</dbReference>
<dbReference type="NCBIfam" id="TIGR04183">
    <property type="entry name" value="Por_Secre_tail"/>
    <property type="match status" value="1"/>
</dbReference>
<accession>A0A538TZP2</accession>
<reference evidence="11 12" key="1">
    <citation type="journal article" date="2019" name="Nat. Microbiol.">
        <title>Mediterranean grassland soil C-N compound turnover is dependent on rainfall and depth, and is mediated by genomically divergent microorganisms.</title>
        <authorList>
            <person name="Diamond S."/>
            <person name="Andeer P.F."/>
            <person name="Li Z."/>
            <person name="Crits-Christoph A."/>
            <person name="Burstein D."/>
            <person name="Anantharaman K."/>
            <person name="Lane K.R."/>
            <person name="Thomas B.C."/>
            <person name="Pan C."/>
            <person name="Northen T.R."/>
            <person name="Banfield J.F."/>
        </authorList>
    </citation>
    <scope>NUCLEOTIDE SEQUENCE [LARGE SCALE GENOMIC DNA]</scope>
    <source>
        <strain evidence="11">WS_10</strain>
    </source>
</reference>
<dbReference type="InterPro" id="IPR008754">
    <property type="entry name" value="Peptidase_M43"/>
</dbReference>
<evidence type="ECO:0000256" key="3">
    <source>
        <dbReference type="ARBA" id="ARBA00022723"/>
    </source>
</evidence>
<feature type="signal peptide" evidence="9">
    <location>
        <begin position="1"/>
        <end position="25"/>
    </location>
</feature>
<evidence type="ECO:0000313" key="11">
    <source>
        <dbReference type="EMBL" id="TMQ69078.1"/>
    </source>
</evidence>
<keyword evidence="3" id="KW-0479">Metal-binding</keyword>
<evidence type="ECO:0000256" key="2">
    <source>
        <dbReference type="ARBA" id="ARBA00022670"/>
    </source>
</evidence>
<keyword evidence="4 9" id="KW-0732">Signal</keyword>
<gene>
    <name evidence="11" type="ORF">E6K80_12905</name>
</gene>
<keyword evidence="7" id="KW-0482">Metalloprotease</keyword>
<organism evidence="11 12">
    <name type="scientific">Eiseniibacteriota bacterium</name>
    <dbReference type="NCBI Taxonomy" id="2212470"/>
    <lineage>
        <taxon>Bacteria</taxon>
        <taxon>Candidatus Eiseniibacteriota</taxon>
    </lineage>
</organism>
<dbReference type="Gene3D" id="3.40.390.10">
    <property type="entry name" value="Collagenase (Catalytic Domain)"/>
    <property type="match status" value="1"/>
</dbReference>
<dbReference type="PANTHER" id="PTHR47466:SF1">
    <property type="entry name" value="METALLOPROTEASE MEP1 (AFU_ORTHOLOGUE AFUA_1G07730)-RELATED"/>
    <property type="match status" value="1"/>
</dbReference>
<dbReference type="CDD" id="cd04275">
    <property type="entry name" value="ZnMc_pappalysin_like"/>
    <property type="match status" value="1"/>
</dbReference>
<feature type="chain" id="PRO_5021789468" evidence="9">
    <location>
        <begin position="26"/>
        <end position="402"/>
    </location>
</feature>
<keyword evidence="8" id="KW-1015">Disulfide bond</keyword>
<evidence type="ECO:0000256" key="5">
    <source>
        <dbReference type="ARBA" id="ARBA00022801"/>
    </source>
</evidence>
<dbReference type="Gene3D" id="2.60.40.4070">
    <property type="match status" value="1"/>
</dbReference>
<dbReference type="GO" id="GO:0006508">
    <property type="term" value="P:proteolysis"/>
    <property type="evidence" value="ECO:0007669"/>
    <property type="project" value="UniProtKB-KW"/>
</dbReference>
<dbReference type="GO" id="GO:0046872">
    <property type="term" value="F:metal ion binding"/>
    <property type="evidence" value="ECO:0007669"/>
    <property type="project" value="UniProtKB-KW"/>
</dbReference>
<evidence type="ECO:0000256" key="7">
    <source>
        <dbReference type="ARBA" id="ARBA00023049"/>
    </source>
</evidence>
<proteinExistence type="inferred from homology"/>
<evidence type="ECO:0000313" key="12">
    <source>
        <dbReference type="Proteomes" id="UP000319836"/>
    </source>
</evidence>
<dbReference type="GO" id="GO:0008237">
    <property type="term" value="F:metallopeptidase activity"/>
    <property type="evidence" value="ECO:0007669"/>
    <property type="project" value="UniProtKB-KW"/>
</dbReference>
<dbReference type="PANTHER" id="PTHR47466">
    <property type="match status" value="1"/>
</dbReference>
<dbReference type="AlphaFoldDB" id="A0A538TZP2"/>
<evidence type="ECO:0000256" key="9">
    <source>
        <dbReference type="SAM" id="SignalP"/>
    </source>
</evidence>
<feature type="domain" description="Peptidase M43 pregnancy-associated plasma-A" evidence="10">
    <location>
        <begin position="201"/>
        <end position="283"/>
    </location>
</feature>
<dbReference type="Proteomes" id="UP000319836">
    <property type="component" value="Unassembled WGS sequence"/>
</dbReference>
<protein>
    <submittedName>
        <fullName evidence="11">T9SS type A sorting domain-containing protein</fullName>
    </submittedName>
</protein>
<dbReference type="InterPro" id="IPR024079">
    <property type="entry name" value="MetalloPept_cat_dom_sf"/>
</dbReference>
<dbReference type="SUPFAM" id="SSF55486">
    <property type="entry name" value="Metalloproteases ('zincins'), catalytic domain"/>
    <property type="match status" value="1"/>
</dbReference>
<comment type="similarity">
    <text evidence="1">Belongs to the peptidase M43B family.</text>
</comment>
<evidence type="ECO:0000256" key="6">
    <source>
        <dbReference type="ARBA" id="ARBA00022833"/>
    </source>
</evidence>
<sequence>MKPNAALVFLLLACGIASASSLALADDGVLSLDPQAGARTCGTPRPTAADVARVQQVRRRLAEEQPLQKLQAGGTIRVAFHVLTSGKLAQVTDAQIAAQIDELNRAYAGTGYGFQLVSVDRTDQGGWCRMNPGTGTERKAKQALAVDPAHTLNLYTGALGNRLLGWTYLPWWFPEDSPMHGVVIHYGSLPGGYLSAYDLGRSAVHEVGHYLGLLHTFENGCDPPGDLVEDTPPEASPAFGCPDGRDTCPSPGLDPIHDYMDYTDDPCMNEFTPGQADLMHDVVPTYRPSLFASATVAGARDAEIAGDAANPDDVTHGIEFRGAGPNPFRFATAVRFTLPRPERVHLQVFNVTGQRVRSLIDAQLPAGDHSAMFTARDLSPGLYFLQLEVGRAKMSRSVILLR</sequence>
<evidence type="ECO:0000256" key="8">
    <source>
        <dbReference type="ARBA" id="ARBA00023157"/>
    </source>
</evidence>
<comment type="caution">
    <text evidence="11">The sequence shown here is derived from an EMBL/GenBank/DDBJ whole genome shotgun (WGS) entry which is preliminary data.</text>
</comment>
<evidence type="ECO:0000256" key="4">
    <source>
        <dbReference type="ARBA" id="ARBA00022729"/>
    </source>
</evidence>
<dbReference type="InterPro" id="IPR026444">
    <property type="entry name" value="Secre_tail"/>
</dbReference>
<evidence type="ECO:0000256" key="1">
    <source>
        <dbReference type="ARBA" id="ARBA00008721"/>
    </source>
</evidence>
<keyword evidence="2" id="KW-0645">Protease</keyword>
<evidence type="ECO:0000259" key="10">
    <source>
        <dbReference type="Pfam" id="PF05572"/>
    </source>
</evidence>
<name>A0A538TZP2_UNCEI</name>
<dbReference type="EMBL" id="VBPA01000343">
    <property type="protein sequence ID" value="TMQ69078.1"/>
    <property type="molecule type" value="Genomic_DNA"/>
</dbReference>
<keyword evidence="5" id="KW-0378">Hydrolase</keyword>